<gene>
    <name evidence="2" type="ORF">IFM89_033923</name>
</gene>
<dbReference type="EMBL" id="JADFTS010000005">
    <property type="protein sequence ID" value="KAF9607335.1"/>
    <property type="molecule type" value="Genomic_DNA"/>
</dbReference>
<proteinExistence type="predicted"/>
<dbReference type="OrthoDB" id="2332379at2759"/>
<keyword evidence="3" id="KW-1185">Reference proteome</keyword>
<feature type="region of interest" description="Disordered" evidence="1">
    <location>
        <begin position="60"/>
        <end position="85"/>
    </location>
</feature>
<feature type="compositionally biased region" description="Polar residues" evidence="1">
    <location>
        <begin position="66"/>
        <end position="85"/>
    </location>
</feature>
<sequence length="85" mass="9513">MGAFWGTRVMEIVKNKTHKYQKKAMLKRDFSVCGRKWVASDYSYHKDLYSQNEAVLKACAEPPPSKNTASGAVVTAENNDNKANS</sequence>
<protein>
    <submittedName>
        <fullName evidence="2">Uncharacterized protein</fullName>
    </submittedName>
</protein>
<evidence type="ECO:0000256" key="1">
    <source>
        <dbReference type="SAM" id="MobiDB-lite"/>
    </source>
</evidence>
<dbReference type="Proteomes" id="UP000631114">
    <property type="component" value="Unassembled WGS sequence"/>
</dbReference>
<reference evidence="2 3" key="1">
    <citation type="submission" date="2020-10" db="EMBL/GenBank/DDBJ databases">
        <title>The Coptis chinensis genome and diversification of protoberbering-type alkaloids.</title>
        <authorList>
            <person name="Wang B."/>
            <person name="Shu S."/>
            <person name="Song C."/>
            <person name="Liu Y."/>
        </authorList>
    </citation>
    <scope>NUCLEOTIDE SEQUENCE [LARGE SCALE GENOMIC DNA]</scope>
    <source>
        <strain evidence="2">HL-2020</strain>
        <tissue evidence="2">Leaf</tissue>
    </source>
</reference>
<evidence type="ECO:0000313" key="3">
    <source>
        <dbReference type="Proteomes" id="UP000631114"/>
    </source>
</evidence>
<organism evidence="2 3">
    <name type="scientific">Coptis chinensis</name>
    <dbReference type="NCBI Taxonomy" id="261450"/>
    <lineage>
        <taxon>Eukaryota</taxon>
        <taxon>Viridiplantae</taxon>
        <taxon>Streptophyta</taxon>
        <taxon>Embryophyta</taxon>
        <taxon>Tracheophyta</taxon>
        <taxon>Spermatophyta</taxon>
        <taxon>Magnoliopsida</taxon>
        <taxon>Ranunculales</taxon>
        <taxon>Ranunculaceae</taxon>
        <taxon>Coptidoideae</taxon>
        <taxon>Coptis</taxon>
    </lineage>
</organism>
<dbReference type="AlphaFoldDB" id="A0A835HWC3"/>
<evidence type="ECO:0000313" key="2">
    <source>
        <dbReference type="EMBL" id="KAF9607335.1"/>
    </source>
</evidence>
<name>A0A835HWC3_9MAGN</name>
<comment type="caution">
    <text evidence="2">The sequence shown here is derived from an EMBL/GenBank/DDBJ whole genome shotgun (WGS) entry which is preliminary data.</text>
</comment>
<accession>A0A835HWC3</accession>